<evidence type="ECO:0000313" key="1">
    <source>
        <dbReference type="EMBL" id="GLK80407.1"/>
    </source>
</evidence>
<keyword evidence="2" id="KW-1185">Reference proteome</keyword>
<proteinExistence type="predicted"/>
<reference evidence="1" key="2">
    <citation type="submission" date="2023-01" db="EMBL/GenBank/DDBJ databases">
        <authorList>
            <person name="Sun Q."/>
            <person name="Evtushenko L."/>
        </authorList>
    </citation>
    <scope>NUCLEOTIDE SEQUENCE</scope>
    <source>
        <strain evidence="1">VKM B-2748</strain>
    </source>
</reference>
<dbReference type="EMBL" id="BSFL01000002">
    <property type="protein sequence ID" value="GLK80407.1"/>
    <property type="molecule type" value="Genomic_DNA"/>
</dbReference>
<dbReference type="AlphaFoldDB" id="A0A9W6JNL7"/>
<protein>
    <submittedName>
        <fullName evidence="1">Uncharacterized protein</fullName>
    </submittedName>
</protein>
<accession>A0A9W6JNL7</accession>
<reference evidence="1" key="1">
    <citation type="journal article" date="2014" name="Int. J. Syst. Evol. Microbiol.">
        <title>Complete genome sequence of Corynebacterium casei LMG S-19264T (=DSM 44701T), isolated from a smear-ripened cheese.</title>
        <authorList>
            <consortium name="US DOE Joint Genome Institute (JGI-PGF)"/>
            <person name="Walter F."/>
            <person name="Albersmeier A."/>
            <person name="Kalinowski J."/>
            <person name="Ruckert C."/>
        </authorList>
    </citation>
    <scope>NUCLEOTIDE SEQUENCE</scope>
    <source>
        <strain evidence="1">VKM B-2748</strain>
    </source>
</reference>
<dbReference type="RefSeq" id="WP_271200867.1">
    <property type="nucleotide sequence ID" value="NZ_BSFL01000002.1"/>
</dbReference>
<organism evidence="1 2">
    <name type="scientific">Methylopila turkensis</name>
    <dbReference type="NCBI Taxonomy" id="1437816"/>
    <lineage>
        <taxon>Bacteria</taxon>
        <taxon>Pseudomonadati</taxon>
        <taxon>Pseudomonadota</taxon>
        <taxon>Alphaproteobacteria</taxon>
        <taxon>Hyphomicrobiales</taxon>
        <taxon>Methylopilaceae</taxon>
        <taxon>Methylopila</taxon>
    </lineage>
</organism>
<evidence type="ECO:0000313" key="2">
    <source>
        <dbReference type="Proteomes" id="UP001143309"/>
    </source>
</evidence>
<sequence>MNDMKRPFAAYLADFNRKERYWLLRDALGPSSDRLSASFLEKFEPAWRPSAEAWWAMDYHFDWMVAAIWQAGRDAGTLIDSDKIKFAAEIKGTQEDVDLIIADEFRIWLCEAKFGGALSQKQMTSKMQRVFQLKELADFSGLGIEFIEVDALPRGRQERRRNLNFMKQINVPIDAHVEGAFFKVTRTDFDSEICRDFDVTRVKV</sequence>
<dbReference type="Proteomes" id="UP001143309">
    <property type="component" value="Unassembled WGS sequence"/>
</dbReference>
<name>A0A9W6JNL7_9HYPH</name>
<gene>
    <name evidence="1" type="ORF">GCM10008174_21480</name>
</gene>
<comment type="caution">
    <text evidence="1">The sequence shown here is derived from an EMBL/GenBank/DDBJ whole genome shotgun (WGS) entry which is preliminary data.</text>
</comment>